<dbReference type="RefSeq" id="WP_002594643.1">
    <property type="nucleotide sequence ID" value="NZ_KB850992.1"/>
</dbReference>
<proteinExistence type="inferred from homology"/>
<evidence type="ECO:0000256" key="1">
    <source>
        <dbReference type="ARBA" id="ARBA00005564"/>
    </source>
</evidence>
<dbReference type="InterPro" id="IPR019405">
    <property type="entry name" value="Lactonase_7-beta_prop"/>
</dbReference>
<name>A0A0E2H3A1_9FIRM</name>
<dbReference type="PANTHER" id="PTHR30344">
    <property type="entry name" value="6-PHOSPHOGLUCONOLACTONASE-RELATED"/>
    <property type="match status" value="1"/>
</dbReference>
<dbReference type="Pfam" id="PF10282">
    <property type="entry name" value="Lactonase"/>
    <property type="match status" value="1"/>
</dbReference>
<dbReference type="InterPro" id="IPR011048">
    <property type="entry name" value="Haem_d1_sf"/>
</dbReference>
<dbReference type="GO" id="GO:0005829">
    <property type="term" value="C:cytosol"/>
    <property type="evidence" value="ECO:0007669"/>
    <property type="project" value="TreeGrafter"/>
</dbReference>
<comment type="similarity">
    <text evidence="1">Belongs to the cycloisomerase 2 family.</text>
</comment>
<evidence type="ECO:0008006" key="4">
    <source>
        <dbReference type="Google" id="ProtNLM"/>
    </source>
</evidence>
<accession>A0A0E2H3A1</accession>
<dbReference type="InterPro" id="IPR015943">
    <property type="entry name" value="WD40/YVTN_repeat-like_dom_sf"/>
</dbReference>
<evidence type="ECO:0000313" key="2">
    <source>
        <dbReference type="EMBL" id="ENZ07430.1"/>
    </source>
</evidence>
<dbReference type="PATRIC" id="fig|999408.3.peg.5566"/>
<dbReference type="PANTHER" id="PTHR30344:SF1">
    <property type="entry name" value="6-PHOSPHOGLUCONOLACTONASE"/>
    <property type="match status" value="1"/>
</dbReference>
<dbReference type="Gene3D" id="2.130.10.10">
    <property type="entry name" value="YVTN repeat-like/Quinoprotein amine dehydrogenase"/>
    <property type="match status" value="1"/>
</dbReference>
<reference evidence="2 3" key="1">
    <citation type="submission" date="2013-01" db="EMBL/GenBank/DDBJ databases">
        <title>The Genome Sequence of Clostridium clostridioforme 90A8.</title>
        <authorList>
            <consortium name="The Broad Institute Genome Sequencing Platform"/>
            <person name="Earl A."/>
            <person name="Ward D."/>
            <person name="Feldgarden M."/>
            <person name="Gevers D."/>
            <person name="Courvalin P."/>
            <person name="Lambert T."/>
            <person name="Walker B."/>
            <person name="Young S.K."/>
            <person name="Zeng Q."/>
            <person name="Gargeya S."/>
            <person name="Fitzgerald M."/>
            <person name="Haas B."/>
            <person name="Abouelleil A."/>
            <person name="Alvarado L."/>
            <person name="Arachchi H.M."/>
            <person name="Berlin A.M."/>
            <person name="Chapman S.B."/>
            <person name="Dewar J."/>
            <person name="Goldberg J."/>
            <person name="Griggs A."/>
            <person name="Gujja S."/>
            <person name="Hansen M."/>
            <person name="Howarth C."/>
            <person name="Imamovic A."/>
            <person name="Larimer J."/>
            <person name="McCowan C."/>
            <person name="Murphy C."/>
            <person name="Neiman D."/>
            <person name="Pearson M."/>
            <person name="Priest M."/>
            <person name="Roberts A."/>
            <person name="Saif S."/>
            <person name="Shea T."/>
            <person name="Sisk P."/>
            <person name="Sykes S."/>
            <person name="Wortman J."/>
            <person name="Nusbaum C."/>
            <person name="Birren B."/>
        </authorList>
    </citation>
    <scope>NUCLEOTIDE SEQUENCE [LARGE SCALE GENOMIC DNA]</scope>
    <source>
        <strain evidence="2 3">90A8</strain>
    </source>
</reference>
<dbReference type="Proteomes" id="UP000013085">
    <property type="component" value="Unassembled WGS sequence"/>
</dbReference>
<evidence type="ECO:0000313" key="3">
    <source>
        <dbReference type="Proteomes" id="UP000013085"/>
    </source>
</evidence>
<dbReference type="HOGENOM" id="CLU_038716_5_1_9"/>
<protein>
    <recommendedName>
        <fullName evidence="4">6-phosphogluconolactonase</fullName>
    </recommendedName>
</protein>
<dbReference type="EMBL" id="AGYR01000067">
    <property type="protein sequence ID" value="ENZ07430.1"/>
    <property type="molecule type" value="Genomic_DNA"/>
</dbReference>
<gene>
    <name evidence="2" type="ORF">HMPREF1090_05179</name>
</gene>
<dbReference type="AlphaFoldDB" id="A0A0E2H3A1"/>
<dbReference type="GO" id="GO:0017057">
    <property type="term" value="F:6-phosphogluconolactonase activity"/>
    <property type="evidence" value="ECO:0007669"/>
    <property type="project" value="TreeGrafter"/>
</dbReference>
<dbReference type="InterPro" id="IPR050282">
    <property type="entry name" value="Cycloisomerase_2"/>
</dbReference>
<organism evidence="2 3">
    <name type="scientific">[Clostridium] clostridioforme 90A8</name>
    <dbReference type="NCBI Taxonomy" id="999408"/>
    <lineage>
        <taxon>Bacteria</taxon>
        <taxon>Bacillati</taxon>
        <taxon>Bacillota</taxon>
        <taxon>Clostridia</taxon>
        <taxon>Lachnospirales</taxon>
        <taxon>Lachnospiraceae</taxon>
        <taxon>Enterocloster</taxon>
    </lineage>
</organism>
<sequence length="362" mass="40479">MKRYFALGTYTEDILFGTGEVFHGKGKGISICEFDDGNIRESSRIQVRNPSFLCLNEAKRKLYAVNEMKEYQGVFGGGLTQLSYDEEGRMEIEKEFPTKGTDPCHVAIAPDGSFLAVSNFASGAVTIFRLDQDGNIVGEGQLYQHQGSSVHPVRQKGPHAHSAIFAPDCRRMYVPDLGVDQVLAYSWSADQVEREMKADLDVLKGSGPRFGEFDQNGKNFYLIHEIGSQVRHYAYKNGRMVQREMVSTLPEDFQGENICADLHITPDGKWLYASNRGHDSLACFKLDQEGNMEFSGIYPCGGKTPRNFSVDPDGRYLLVGNQDSDRIAVMEIGSQGQLKQTGQYECGSPVCIRFFEKPPFNR</sequence>
<dbReference type="SUPFAM" id="SSF51004">
    <property type="entry name" value="C-terminal (heme d1) domain of cytochrome cd1-nitrite reductase"/>
    <property type="match status" value="1"/>
</dbReference>
<comment type="caution">
    <text evidence="2">The sequence shown here is derived from an EMBL/GenBank/DDBJ whole genome shotgun (WGS) entry which is preliminary data.</text>
</comment>